<feature type="transmembrane region" description="Helical" evidence="8">
    <location>
        <begin position="332"/>
        <end position="352"/>
    </location>
</feature>
<feature type="transmembrane region" description="Helical" evidence="8">
    <location>
        <begin position="373"/>
        <end position="391"/>
    </location>
</feature>
<feature type="transmembrane region" description="Helical" evidence="8">
    <location>
        <begin position="131"/>
        <end position="147"/>
    </location>
</feature>
<dbReference type="Pfam" id="PF00361">
    <property type="entry name" value="Proton_antipo_M"/>
    <property type="match status" value="1"/>
</dbReference>
<feature type="transmembrane region" description="Helical" evidence="8">
    <location>
        <begin position="107"/>
        <end position="125"/>
    </location>
</feature>
<evidence type="ECO:0000256" key="6">
    <source>
        <dbReference type="ARBA" id="ARBA00023136"/>
    </source>
</evidence>
<dbReference type="PRINTS" id="PR01434">
    <property type="entry name" value="NADHDHGNASE5"/>
</dbReference>
<keyword evidence="6 8" id="KW-0472">Membrane</keyword>
<dbReference type="AlphaFoldDB" id="A0A1M6FUF1"/>
<dbReference type="RefSeq" id="WP_073049004.1">
    <property type="nucleotide sequence ID" value="NZ_FQZL01000009.1"/>
</dbReference>
<evidence type="ECO:0000256" key="3">
    <source>
        <dbReference type="ARBA" id="ARBA00022692"/>
    </source>
</evidence>
<evidence type="ECO:0000259" key="9">
    <source>
        <dbReference type="Pfam" id="PF00361"/>
    </source>
</evidence>
<feature type="transmembrane region" description="Helical" evidence="8">
    <location>
        <begin position="502"/>
        <end position="527"/>
    </location>
</feature>
<keyword evidence="11" id="KW-1185">Reference proteome</keyword>
<dbReference type="EMBL" id="FQZL01000009">
    <property type="protein sequence ID" value="SHJ01331.1"/>
    <property type="molecule type" value="Genomic_DNA"/>
</dbReference>
<feature type="transmembrane region" description="Helical" evidence="8">
    <location>
        <begin position="6"/>
        <end position="24"/>
    </location>
</feature>
<feature type="transmembrane region" description="Helical" evidence="8">
    <location>
        <begin position="411"/>
        <end position="436"/>
    </location>
</feature>
<dbReference type="GO" id="GO:0016829">
    <property type="term" value="F:lyase activity"/>
    <property type="evidence" value="ECO:0007669"/>
    <property type="project" value="UniProtKB-KW"/>
</dbReference>
<keyword evidence="3 7" id="KW-0812">Transmembrane</keyword>
<evidence type="ECO:0000313" key="11">
    <source>
        <dbReference type="Proteomes" id="UP000184052"/>
    </source>
</evidence>
<feature type="transmembrane region" description="Helical" evidence="8">
    <location>
        <begin position="673"/>
        <end position="694"/>
    </location>
</feature>
<evidence type="ECO:0000256" key="1">
    <source>
        <dbReference type="ARBA" id="ARBA00004651"/>
    </source>
</evidence>
<feature type="transmembrane region" description="Helical" evidence="8">
    <location>
        <begin position="238"/>
        <end position="260"/>
    </location>
</feature>
<keyword evidence="10" id="KW-0456">Lyase</keyword>
<dbReference type="PANTHER" id="PTHR42682">
    <property type="entry name" value="HYDROGENASE-4 COMPONENT F"/>
    <property type="match status" value="1"/>
</dbReference>
<dbReference type="InterPro" id="IPR001750">
    <property type="entry name" value="ND/Mrp_TM"/>
</dbReference>
<feature type="transmembrane region" description="Helical" evidence="8">
    <location>
        <begin position="75"/>
        <end position="95"/>
    </location>
</feature>
<accession>A0A1M6FUF1</accession>
<feature type="transmembrane region" description="Helical" evidence="8">
    <location>
        <begin position="266"/>
        <end position="292"/>
    </location>
</feature>
<dbReference type="GO" id="GO:0016491">
    <property type="term" value="F:oxidoreductase activity"/>
    <property type="evidence" value="ECO:0007669"/>
    <property type="project" value="UniProtKB-KW"/>
</dbReference>
<dbReference type="InterPro" id="IPR052175">
    <property type="entry name" value="ComplexI-like_HydComp"/>
</dbReference>
<organism evidence="10 11">
    <name type="scientific">Dethiosulfatibacter aminovorans DSM 17477</name>
    <dbReference type="NCBI Taxonomy" id="1121476"/>
    <lineage>
        <taxon>Bacteria</taxon>
        <taxon>Bacillati</taxon>
        <taxon>Bacillota</taxon>
        <taxon>Tissierellia</taxon>
        <taxon>Dethiosulfatibacter</taxon>
    </lineage>
</organism>
<reference evidence="10 11" key="1">
    <citation type="submission" date="2016-11" db="EMBL/GenBank/DDBJ databases">
        <authorList>
            <person name="Jaros S."/>
            <person name="Januszkiewicz K."/>
            <person name="Wedrychowicz H."/>
        </authorList>
    </citation>
    <scope>NUCLEOTIDE SEQUENCE [LARGE SCALE GENOMIC DNA]</scope>
    <source>
        <strain evidence="10 11">DSM 17477</strain>
    </source>
</reference>
<gene>
    <name evidence="10" type="ORF">SAMN02745751_01544</name>
</gene>
<dbReference type="STRING" id="1121476.SAMN02745751_01544"/>
<dbReference type="Proteomes" id="UP000184052">
    <property type="component" value="Unassembled WGS sequence"/>
</dbReference>
<evidence type="ECO:0000256" key="2">
    <source>
        <dbReference type="ARBA" id="ARBA00022475"/>
    </source>
</evidence>
<feature type="transmembrane region" description="Helical" evidence="8">
    <location>
        <begin position="457"/>
        <end position="474"/>
    </location>
</feature>
<keyword evidence="4 8" id="KW-1133">Transmembrane helix</keyword>
<protein>
    <submittedName>
        <fullName evidence="10">Formate hydrogenlyase subunit 3/Multisubunit Na+/H+ antiporter, MnhD subunit</fullName>
    </submittedName>
</protein>
<feature type="domain" description="NADH:quinone oxidoreductase/Mrp antiporter transmembrane" evidence="9">
    <location>
        <begin position="125"/>
        <end position="401"/>
    </location>
</feature>
<feature type="transmembrane region" description="Helical" evidence="8">
    <location>
        <begin position="31"/>
        <end position="49"/>
    </location>
</feature>
<keyword evidence="2" id="KW-1003">Cell membrane</keyword>
<evidence type="ECO:0000313" key="10">
    <source>
        <dbReference type="EMBL" id="SHJ01331.1"/>
    </source>
</evidence>
<comment type="subcellular location">
    <subcellularLocation>
        <location evidence="1">Cell membrane</location>
        <topology evidence="1">Multi-pass membrane protein</topology>
    </subcellularLocation>
    <subcellularLocation>
        <location evidence="7">Membrane</location>
        <topology evidence="7">Multi-pass membrane protein</topology>
    </subcellularLocation>
</comment>
<keyword evidence="5" id="KW-0560">Oxidoreductase</keyword>
<feature type="transmembrane region" description="Helical" evidence="8">
    <location>
        <begin position="159"/>
        <end position="180"/>
    </location>
</feature>
<dbReference type="PANTHER" id="PTHR42682:SF4">
    <property type="entry name" value="NADH-UBIQUINONE_PLASTOQUINONE"/>
    <property type="match status" value="1"/>
</dbReference>
<evidence type="ECO:0000256" key="5">
    <source>
        <dbReference type="ARBA" id="ARBA00023002"/>
    </source>
</evidence>
<dbReference type="GO" id="GO:0005886">
    <property type="term" value="C:plasma membrane"/>
    <property type="evidence" value="ECO:0007669"/>
    <property type="project" value="UniProtKB-SubCell"/>
</dbReference>
<feature type="transmembrane region" description="Helical" evidence="8">
    <location>
        <begin position="200"/>
        <end position="226"/>
    </location>
</feature>
<evidence type="ECO:0000256" key="7">
    <source>
        <dbReference type="RuleBase" id="RU000320"/>
    </source>
</evidence>
<feature type="transmembrane region" description="Helical" evidence="8">
    <location>
        <begin position="304"/>
        <end position="326"/>
    </location>
</feature>
<evidence type="ECO:0000256" key="4">
    <source>
        <dbReference type="ARBA" id="ARBA00022989"/>
    </source>
</evidence>
<name>A0A1M6FUF1_9FIRM</name>
<dbReference type="OrthoDB" id="9807568at2"/>
<proteinExistence type="predicted"/>
<sequence>MEKLLLFILLFPFIGSVVTSVLGYRNNNIRNFLNIVITLINLIVIIYMYPMVIEAPVEYTIPYVMGTGLHLKMDIFRYMFVFITAFVWFIINVYSSQYLINYIHRNRYYLFFMITYASTIGVFISENLVNLFTFFEIMSMASYPLIIHDEDEEAHKAGATYMGMAIAGGLILLMGIFILYSHTKSLDIDYIGRVLPNMGAIKYLISALMIIGFGVKAGMVPLHIWLPKAHPAAPTPASAVLSGILVKTGIFGIIITSIFLMDGNKYISYALIFSGLVNMFMGGYLALFQINIKKTLAYSSMSQLGYIIMGVGLMGAMGEHNAIAVFGTLFHIFNHAIFKVMLFMGVGIIYMITHKLNINEIYGFGTFKPILKLTFFTGFCAIIGLPGFNGFTSKTIIHHALAEALHHSSPVLAYGAEFVFYLSSAFTTAYLLKLYISLFVENNSRYYASYSRYINRRALFPMVISAALIFVIGIKPDLFFDYFGDIYKVFGIHMEEMEHFHYFTFGNILSSFITIGLGIAIYTRFILKKLVVPVKGRRRPDFVNPTTEWFSIEKNIYLPVLTVTYRVFNTVLKGLDDILLYSVKGIGKTAKYLSNIEFMEEYSPTKRMEIIWTSLRSKSAETVEGAGESIKHNISGNIDAISKDIKSIQNNVNGNMTTLSKDIKSIQDKFNSITYSIYLVGGFLVIVMLFVIIFRM</sequence>
<evidence type="ECO:0000256" key="8">
    <source>
        <dbReference type="SAM" id="Phobius"/>
    </source>
</evidence>